<gene>
    <name evidence="1" type="ORF">EV186_101672</name>
</gene>
<protein>
    <submittedName>
        <fullName evidence="1">Uncharacterized protein</fullName>
    </submittedName>
</protein>
<dbReference type="EMBL" id="SNXZ01000001">
    <property type="protein sequence ID" value="TDQ04717.1"/>
    <property type="molecule type" value="Genomic_DNA"/>
</dbReference>
<evidence type="ECO:0000313" key="1">
    <source>
        <dbReference type="EMBL" id="TDQ04717.1"/>
    </source>
</evidence>
<evidence type="ECO:0000313" key="2">
    <source>
        <dbReference type="Proteomes" id="UP000295444"/>
    </source>
</evidence>
<dbReference type="AlphaFoldDB" id="A0A4R6SL92"/>
<keyword evidence="2" id="KW-1185">Reference proteome</keyword>
<comment type="caution">
    <text evidence="1">The sequence shown here is derived from an EMBL/GenBank/DDBJ whole genome shotgun (WGS) entry which is preliminary data.</text>
</comment>
<sequence>MLDNGAFLLGAAEAGDLRVDPQEAQAAVQKLGAVRDSLQVLLNTMRQGSFGDSLQLGANPVGRAMSEKSTNKASGGESLHAAVQLLFTQASNAHDAVKRAMDNYDYTDETGARRFRPQH</sequence>
<organism evidence="1 2">
    <name type="scientific">Labedaea rhizosphaerae</name>
    <dbReference type="NCBI Taxonomy" id="598644"/>
    <lineage>
        <taxon>Bacteria</taxon>
        <taxon>Bacillati</taxon>
        <taxon>Actinomycetota</taxon>
        <taxon>Actinomycetes</taxon>
        <taxon>Pseudonocardiales</taxon>
        <taxon>Pseudonocardiaceae</taxon>
        <taxon>Labedaea</taxon>
    </lineage>
</organism>
<name>A0A4R6SL92_LABRH</name>
<dbReference type="Proteomes" id="UP000295444">
    <property type="component" value="Unassembled WGS sequence"/>
</dbReference>
<accession>A0A4R6SL92</accession>
<reference evidence="1 2" key="1">
    <citation type="submission" date="2019-03" db="EMBL/GenBank/DDBJ databases">
        <title>Genomic Encyclopedia of Type Strains, Phase IV (KMG-IV): sequencing the most valuable type-strain genomes for metagenomic binning, comparative biology and taxonomic classification.</title>
        <authorList>
            <person name="Goeker M."/>
        </authorList>
    </citation>
    <scope>NUCLEOTIDE SEQUENCE [LARGE SCALE GENOMIC DNA]</scope>
    <source>
        <strain evidence="1 2">DSM 45361</strain>
    </source>
</reference>
<proteinExistence type="predicted"/>